<dbReference type="Pfam" id="PF00834">
    <property type="entry name" value="Ribul_P_3_epim"/>
    <property type="match status" value="1"/>
</dbReference>
<feature type="binding site" evidence="13">
    <location>
        <position position="181"/>
    </location>
    <ligand>
        <name>substrate</name>
    </ligand>
</feature>
<evidence type="ECO:0000313" key="15">
    <source>
        <dbReference type="Proteomes" id="UP001162131"/>
    </source>
</evidence>
<keyword evidence="12" id="KW-0464">Manganese</keyword>
<comment type="similarity">
    <text evidence="6 10">Belongs to the ribulose-phosphate 3-epimerase family.</text>
</comment>
<evidence type="ECO:0000256" key="13">
    <source>
        <dbReference type="PIRSR" id="PIRSR001461-3"/>
    </source>
</evidence>
<evidence type="ECO:0000256" key="9">
    <source>
        <dbReference type="ARBA" id="ARBA00023235"/>
    </source>
</evidence>
<evidence type="ECO:0000256" key="2">
    <source>
        <dbReference type="ARBA" id="ARBA00001936"/>
    </source>
</evidence>
<dbReference type="GO" id="GO:0004750">
    <property type="term" value="F:D-ribulose-phosphate 3-epimerase activity"/>
    <property type="evidence" value="ECO:0007669"/>
    <property type="project" value="UniProtKB-EC"/>
</dbReference>
<feature type="binding site" evidence="12">
    <location>
        <position position="34"/>
    </location>
    <ligand>
        <name>a divalent metal cation</name>
        <dbReference type="ChEBI" id="CHEBI:60240"/>
    </ligand>
</feature>
<dbReference type="NCBIfam" id="TIGR01163">
    <property type="entry name" value="rpe"/>
    <property type="match status" value="1"/>
</dbReference>
<keyword evidence="10" id="KW-0119">Carbohydrate metabolism</keyword>
<gene>
    <name evidence="14" type="ORF">BSTOLATCC_MIC23589</name>
</gene>
<reference evidence="14" key="1">
    <citation type="submission" date="2021-09" db="EMBL/GenBank/DDBJ databases">
        <authorList>
            <consortium name="AG Swart"/>
            <person name="Singh M."/>
            <person name="Singh A."/>
            <person name="Seah K."/>
            <person name="Emmerich C."/>
        </authorList>
    </citation>
    <scope>NUCLEOTIDE SEQUENCE</scope>
    <source>
        <strain evidence="14">ATCC30299</strain>
    </source>
</reference>
<dbReference type="EC" id="5.1.3.1" evidence="7 10"/>
<dbReference type="InterPro" id="IPR000056">
    <property type="entry name" value="Ribul_P_3_epim-like"/>
</dbReference>
<dbReference type="GO" id="GO:0005975">
    <property type="term" value="P:carbohydrate metabolic process"/>
    <property type="evidence" value="ECO:0007669"/>
    <property type="project" value="InterPro"/>
</dbReference>
<keyword evidence="12" id="KW-0170">Cobalt</keyword>
<sequence length="229" mass="25365">MRKTIIAPSVLSANLSCLLEDSRNVIDQGADWIHLDVMDGHFVPNLSFGPPVIKSLRDGISDVFFDCHMMVSHPWNWVEAVKKAGGSGYTFHIETTPEESQFFGLLNDIRAKGMKTGIALKPGTQLSEMLYDGIRRGLIDMVLIMTVEPGFSGQKFMADMMEKVRSLRRDFPELNVEVDGGVKVENIDIVADAGANVIVSATGVFEHPNPREAIRVMRESIDSKQNNSN</sequence>
<feature type="active site" description="Proton acceptor" evidence="11">
    <location>
        <position position="36"/>
    </location>
</feature>
<dbReference type="AlphaFoldDB" id="A0AAU9J4Y7"/>
<comment type="cofactor">
    <cofactor evidence="3">
        <name>Co(2+)</name>
        <dbReference type="ChEBI" id="CHEBI:48828"/>
    </cofactor>
</comment>
<keyword evidence="9 10" id="KW-0413">Isomerase</keyword>
<keyword evidence="8 12" id="KW-0479">Metal-binding</keyword>
<dbReference type="PROSITE" id="PS01086">
    <property type="entry name" value="RIBUL_P_3_EPIMER_2"/>
    <property type="match status" value="1"/>
</dbReference>
<feature type="binding site" evidence="13">
    <location>
        <position position="9"/>
    </location>
    <ligand>
        <name>substrate</name>
    </ligand>
</feature>
<evidence type="ECO:0000256" key="3">
    <source>
        <dbReference type="ARBA" id="ARBA00001941"/>
    </source>
</evidence>
<dbReference type="Gene3D" id="3.20.20.70">
    <property type="entry name" value="Aldolase class I"/>
    <property type="match status" value="1"/>
</dbReference>
<dbReference type="PROSITE" id="PS01085">
    <property type="entry name" value="RIBUL_P_3_EPIMER_1"/>
    <property type="match status" value="1"/>
</dbReference>
<dbReference type="NCBIfam" id="NF004076">
    <property type="entry name" value="PRK05581.1-4"/>
    <property type="match status" value="1"/>
</dbReference>
<evidence type="ECO:0000256" key="4">
    <source>
        <dbReference type="ARBA" id="ARBA00001947"/>
    </source>
</evidence>
<comment type="cofactor">
    <cofactor evidence="12">
        <name>a divalent metal cation</name>
        <dbReference type="ChEBI" id="CHEBI:60240"/>
    </cofactor>
    <text evidence="12">Binds 1 divalent metal cation per subunit.</text>
</comment>
<dbReference type="SUPFAM" id="SSF51366">
    <property type="entry name" value="Ribulose-phoshate binding barrel"/>
    <property type="match status" value="1"/>
</dbReference>
<evidence type="ECO:0000313" key="14">
    <source>
        <dbReference type="EMBL" id="CAG9319381.1"/>
    </source>
</evidence>
<comment type="cofactor">
    <cofactor evidence="2">
        <name>Mn(2+)</name>
        <dbReference type="ChEBI" id="CHEBI:29035"/>
    </cofactor>
</comment>
<feature type="binding site" evidence="12">
    <location>
        <position position="68"/>
    </location>
    <ligand>
        <name>a divalent metal cation</name>
        <dbReference type="ChEBI" id="CHEBI:60240"/>
    </ligand>
</feature>
<feature type="binding site" evidence="13">
    <location>
        <position position="68"/>
    </location>
    <ligand>
        <name>substrate</name>
    </ligand>
</feature>
<dbReference type="CDD" id="cd00429">
    <property type="entry name" value="RPE"/>
    <property type="match status" value="1"/>
</dbReference>
<dbReference type="PIRSF" id="PIRSF001461">
    <property type="entry name" value="RPE"/>
    <property type="match status" value="1"/>
</dbReference>
<feature type="active site" description="Proton donor" evidence="11">
    <location>
        <position position="179"/>
    </location>
</feature>
<evidence type="ECO:0000256" key="6">
    <source>
        <dbReference type="ARBA" id="ARBA00009541"/>
    </source>
</evidence>
<evidence type="ECO:0000256" key="1">
    <source>
        <dbReference type="ARBA" id="ARBA00001782"/>
    </source>
</evidence>
<feature type="binding site" evidence="13">
    <location>
        <begin position="201"/>
        <end position="202"/>
    </location>
    <ligand>
        <name>substrate</name>
    </ligand>
</feature>
<keyword evidence="12" id="KW-0862">Zinc</keyword>
<evidence type="ECO:0000256" key="10">
    <source>
        <dbReference type="PIRNR" id="PIRNR001461"/>
    </source>
</evidence>
<comment type="catalytic activity">
    <reaction evidence="1 10">
        <text>D-ribulose 5-phosphate = D-xylulose 5-phosphate</text>
        <dbReference type="Rhea" id="RHEA:13677"/>
        <dbReference type="ChEBI" id="CHEBI:57737"/>
        <dbReference type="ChEBI" id="CHEBI:58121"/>
        <dbReference type="EC" id="5.1.3.1"/>
    </reaction>
</comment>
<dbReference type="FunFam" id="3.20.20.70:FF:000171">
    <property type="entry name" value="Ribulose-phosphate 3-epimerase"/>
    <property type="match status" value="1"/>
</dbReference>
<dbReference type="InterPro" id="IPR026019">
    <property type="entry name" value="Ribul_P_3_epim"/>
</dbReference>
<dbReference type="GO" id="GO:0046872">
    <property type="term" value="F:metal ion binding"/>
    <property type="evidence" value="ECO:0007669"/>
    <property type="project" value="UniProtKB-KW"/>
</dbReference>
<comment type="caution">
    <text evidence="14">The sequence shown here is derived from an EMBL/GenBank/DDBJ whole genome shotgun (WGS) entry which is preliminary data.</text>
</comment>
<dbReference type="GO" id="GO:0006098">
    <property type="term" value="P:pentose-phosphate shunt"/>
    <property type="evidence" value="ECO:0007669"/>
    <property type="project" value="InterPro"/>
</dbReference>
<proteinExistence type="inferred from homology"/>
<evidence type="ECO:0000256" key="12">
    <source>
        <dbReference type="PIRSR" id="PIRSR001461-2"/>
    </source>
</evidence>
<keyword evidence="15" id="KW-1185">Reference proteome</keyword>
<feature type="binding site" evidence="12">
    <location>
        <position position="36"/>
    </location>
    <ligand>
        <name>a divalent metal cation</name>
        <dbReference type="ChEBI" id="CHEBI:60240"/>
    </ligand>
</feature>
<accession>A0AAU9J4Y7</accession>
<dbReference type="InterPro" id="IPR013785">
    <property type="entry name" value="Aldolase_TIM"/>
</dbReference>
<comment type="cofactor">
    <cofactor evidence="4">
        <name>Zn(2+)</name>
        <dbReference type="ChEBI" id="CHEBI:29105"/>
    </cofactor>
</comment>
<protein>
    <recommendedName>
        <fullName evidence="7 10">Ribulose-phosphate 3-epimerase</fullName>
        <ecNumber evidence="7 10">5.1.3.1</ecNumber>
    </recommendedName>
</protein>
<dbReference type="Proteomes" id="UP001162131">
    <property type="component" value="Unassembled WGS sequence"/>
</dbReference>
<evidence type="ECO:0000256" key="5">
    <source>
        <dbReference type="ARBA" id="ARBA00001954"/>
    </source>
</evidence>
<feature type="binding site" evidence="13">
    <location>
        <begin position="150"/>
        <end position="153"/>
    </location>
    <ligand>
        <name>substrate</name>
    </ligand>
</feature>
<dbReference type="PANTHER" id="PTHR11749">
    <property type="entry name" value="RIBULOSE-5-PHOSPHATE-3-EPIMERASE"/>
    <property type="match status" value="1"/>
</dbReference>
<organism evidence="14 15">
    <name type="scientific">Blepharisma stoltei</name>
    <dbReference type="NCBI Taxonomy" id="1481888"/>
    <lineage>
        <taxon>Eukaryota</taxon>
        <taxon>Sar</taxon>
        <taxon>Alveolata</taxon>
        <taxon>Ciliophora</taxon>
        <taxon>Postciliodesmatophora</taxon>
        <taxon>Heterotrichea</taxon>
        <taxon>Heterotrichida</taxon>
        <taxon>Blepharismidae</taxon>
        <taxon>Blepharisma</taxon>
    </lineage>
</organism>
<evidence type="ECO:0000256" key="11">
    <source>
        <dbReference type="PIRSR" id="PIRSR001461-1"/>
    </source>
</evidence>
<dbReference type="InterPro" id="IPR011060">
    <property type="entry name" value="RibuloseP-bd_barrel"/>
</dbReference>
<dbReference type="HAMAP" id="MF_02227">
    <property type="entry name" value="RPE"/>
    <property type="match status" value="1"/>
</dbReference>
<name>A0AAU9J4Y7_9CILI</name>
<evidence type="ECO:0000256" key="7">
    <source>
        <dbReference type="ARBA" id="ARBA00013188"/>
    </source>
</evidence>
<comment type="cofactor">
    <cofactor evidence="5">
        <name>Fe(2+)</name>
        <dbReference type="ChEBI" id="CHEBI:29033"/>
    </cofactor>
</comment>
<feature type="binding site" evidence="12">
    <location>
        <position position="179"/>
    </location>
    <ligand>
        <name>a divalent metal cation</name>
        <dbReference type="ChEBI" id="CHEBI:60240"/>
    </ligand>
</feature>
<dbReference type="EMBL" id="CAJZBQ010000022">
    <property type="protein sequence ID" value="CAG9319381.1"/>
    <property type="molecule type" value="Genomic_DNA"/>
</dbReference>
<evidence type="ECO:0000256" key="8">
    <source>
        <dbReference type="ARBA" id="ARBA00022723"/>
    </source>
</evidence>